<dbReference type="AlphaFoldDB" id="A0A1H7BCQ8"/>
<name>A0A1H7BCQ8_9BACT</name>
<reference evidence="2 3" key="1">
    <citation type="submission" date="2016-10" db="EMBL/GenBank/DDBJ databases">
        <authorList>
            <person name="de Groot N.N."/>
        </authorList>
    </citation>
    <scope>NUCLEOTIDE SEQUENCE [LARGE SCALE GENOMIC DNA]</scope>
    <source>
        <strain evidence="2 3">DSM 19938</strain>
    </source>
</reference>
<dbReference type="InterPro" id="IPR000801">
    <property type="entry name" value="Esterase-like"/>
</dbReference>
<keyword evidence="1" id="KW-0732">Signal</keyword>
<evidence type="ECO:0000313" key="2">
    <source>
        <dbReference type="EMBL" id="SEJ72080.1"/>
    </source>
</evidence>
<protein>
    <submittedName>
        <fullName evidence="2">S-formylglutathione hydrolase FrmB</fullName>
    </submittedName>
</protein>
<dbReference type="Pfam" id="PF00756">
    <property type="entry name" value="Esterase"/>
    <property type="match status" value="1"/>
</dbReference>
<dbReference type="SUPFAM" id="SSF53474">
    <property type="entry name" value="alpha/beta-Hydrolases"/>
    <property type="match status" value="1"/>
</dbReference>
<evidence type="ECO:0000256" key="1">
    <source>
        <dbReference type="SAM" id="SignalP"/>
    </source>
</evidence>
<dbReference type="PANTHER" id="PTHR48098:SF1">
    <property type="entry name" value="DIACYLGLYCEROL ACYLTRANSFERASE_MYCOLYLTRANSFERASE AG85A"/>
    <property type="match status" value="1"/>
</dbReference>
<dbReference type="EMBL" id="FNXY01000012">
    <property type="protein sequence ID" value="SEJ72080.1"/>
    <property type="molecule type" value="Genomic_DNA"/>
</dbReference>
<keyword evidence="3" id="KW-1185">Reference proteome</keyword>
<accession>A0A1H7BCQ8</accession>
<feature type="chain" id="PRO_5011610854" evidence="1">
    <location>
        <begin position="30"/>
        <end position="279"/>
    </location>
</feature>
<dbReference type="Gene3D" id="3.40.50.1820">
    <property type="entry name" value="alpha/beta hydrolase"/>
    <property type="match status" value="1"/>
</dbReference>
<sequence length="279" mass="31533">MIPGRLSLSKMKKLIAFVFFLSGFISAKASKVDTVSTYSTSMKKNIKAVVITPEAINPSDKFPVLYLLHGYSGNQADWISKVKTVADYADQYKMIIVCPDGNFSSWYFDSPVDKNWKYETYVSTELPAWIDSHYKTINTKEGRAITGLSMGGHGALYIAFKHQDVFGAAGSMSGGVDLRPFPLNWDLAKRLGSYSEFPERWDNSSVINLTHLLTAKSLPLIIDCGTEDFFYGVNLKLHNKLLDNNIPHDFISRKGAHNWEYWSNAIGYQALFFSKFFKR</sequence>
<dbReference type="GO" id="GO:0016747">
    <property type="term" value="F:acyltransferase activity, transferring groups other than amino-acyl groups"/>
    <property type="evidence" value="ECO:0007669"/>
    <property type="project" value="TreeGrafter"/>
</dbReference>
<keyword evidence="2" id="KW-0378">Hydrolase</keyword>
<dbReference type="Proteomes" id="UP000199532">
    <property type="component" value="Unassembled WGS sequence"/>
</dbReference>
<dbReference type="PANTHER" id="PTHR48098">
    <property type="entry name" value="ENTEROCHELIN ESTERASE-RELATED"/>
    <property type="match status" value="1"/>
</dbReference>
<organism evidence="2 3">
    <name type="scientific">Dyadobacter koreensis</name>
    <dbReference type="NCBI Taxonomy" id="408657"/>
    <lineage>
        <taxon>Bacteria</taxon>
        <taxon>Pseudomonadati</taxon>
        <taxon>Bacteroidota</taxon>
        <taxon>Cytophagia</taxon>
        <taxon>Cytophagales</taxon>
        <taxon>Spirosomataceae</taxon>
        <taxon>Dyadobacter</taxon>
    </lineage>
</organism>
<dbReference type="InterPro" id="IPR029058">
    <property type="entry name" value="AB_hydrolase_fold"/>
</dbReference>
<dbReference type="GO" id="GO:0016787">
    <property type="term" value="F:hydrolase activity"/>
    <property type="evidence" value="ECO:0007669"/>
    <property type="project" value="UniProtKB-KW"/>
</dbReference>
<feature type="signal peptide" evidence="1">
    <location>
        <begin position="1"/>
        <end position="29"/>
    </location>
</feature>
<evidence type="ECO:0000313" key="3">
    <source>
        <dbReference type="Proteomes" id="UP000199532"/>
    </source>
</evidence>
<gene>
    <name evidence="2" type="ORF">SAMN04487995_6113</name>
</gene>
<dbReference type="InterPro" id="IPR050583">
    <property type="entry name" value="Mycobacterial_A85_antigen"/>
</dbReference>
<dbReference type="STRING" id="408657.SAMN04487995_6113"/>
<proteinExistence type="predicted"/>